<dbReference type="Pfam" id="PF03323">
    <property type="entry name" value="GerA"/>
    <property type="match status" value="1"/>
</dbReference>
<evidence type="ECO:0000256" key="2">
    <source>
        <dbReference type="ARBA" id="ARBA00023136"/>
    </source>
</evidence>
<name>A0ABR8MWY7_9BACL</name>
<evidence type="ECO:0000313" key="5">
    <source>
        <dbReference type="EMBL" id="MBD3919801.1"/>
    </source>
</evidence>
<dbReference type="RefSeq" id="WP_191204085.1">
    <property type="nucleotide sequence ID" value="NZ_JACXZA010000003.1"/>
</dbReference>
<dbReference type="InterPro" id="IPR050768">
    <property type="entry name" value="UPF0353/GerABKA_families"/>
</dbReference>
<evidence type="ECO:0000256" key="1">
    <source>
        <dbReference type="ARBA" id="ARBA00005278"/>
    </source>
</evidence>
<gene>
    <name evidence="5" type="ORF">H8B09_13640</name>
</gene>
<proteinExistence type="inferred from homology"/>
<dbReference type="PANTHER" id="PTHR22550:SF5">
    <property type="entry name" value="LEUCINE ZIPPER PROTEIN 4"/>
    <property type="match status" value="1"/>
</dbReference>
<feature type="transmembrane region" description="Helical" evidence="4">
    <location>
        <begin position="308"/>
        <end position="330"/>
    </location>
</feature>
<keyword evidence="2 4" id="KW-0472">Membrane</keyword>
<dbReference type="PIRSF" id="PIRSF005690">
    <property type="entry name" value="GerBA"/>
    <property type="match status" value="1"/>
</dbReference>
<protein>
    <submittedName>
        <fullName evidence="5">Spore germination protein</fullName>
    </submittedName>
</protein>
<feature type="region of interest" description="Disordered" evidence="3">
    <location>
        <begin position="1"/>
        <end position="20"/>
    </location>
</feature>
<dbReference type="EMBL" id="JACXZA010000003">
    <property type="protein sequence ID" value="MBD3919801.1"/>
    <property type="molecule type" value="Genomic_DNA"/>
</dbReference>
<comment type="similarity">
    <text evidence="1">Belongs to the GerABKA family.</text>
</comment>
<evidence type="ECO:0000256" key="3">
    <source>
        <dbReference type="SAM" id="MobiDB-lite"/>
    </source>
</evidence>
<dbReference type="InterPro" id="IPR004995">
    <property type="entry name" value="Spore_Ger"/>
</dbReference>
<evidence type="ECO:0000256" key="4">
    <source>
        <dbReference type="SAM" id="Phobius"/>
    </source>
</evidence>
<keyword evidence="6" id="KW-1185">Reference proteome</keyword>
<comment type="caution">
    <text evidence="5">The sequence shown here is derived from an EMBL/GenBank/DDBJ whole genome shotgun (WGS) entry which is preliminary data.</text>
</comment>
<feature type="transmembrane region" description="Helical" evidence="4">
    <location>
        <begin position="402"/>
        <end position="423"/>
    </location>
</feature>
<reference evidence="5 6" key="1">
    <citation type="submission" date="2020-09" db="EMBL/GenBank/DDBJ databases">
        <title>Paenibacillus sp. strain PR3 16S rRNA gene Genome sequencing and assembly.</title>
        <authorList>
            <person name="Kim J."/>
        </authorList>
    </citation>
    <scope>NUCLEOTIDE SEQUENCE [LARGE SCALE GENOMIC DNA]</scope>
    <source>
        <strain evidence="5 6">PR3</strain>
    </source>
</reference>
<keyword evidence="4" id="KW-1133">Transmembrane helix</keyword>
<evidence type="ECO:0000313" key="6">
    <source>
        <dbReference type="Proteomes" id="UP000609346"/>
    </source>
</evidence>
<dbReference type="Proteomes" id="UP000609346">
    <property type="component" value="Unassembled WGS sequence"/>
</dbReference>
<feature type="transmembrane region" description="Helical" evidence="4">
    <location>
        <begin position="435"/>
        <end position="458"/>
    </location>
</feature>
<feature type="transmembrane region" description="Helical" evidence="4">
    <location>
        <begin position="379"/>
        <end position="396"/>
    </location>
</feature>
<keyword evidence="4" id="KW-0812">Transmembrane</keyword>
<dbReference type="PANTHER" id="PTHR22550">
    <property type="entry name" value="SPORE GERMINATION PROTEIN"/>
    <property type="match status" value="1"/>
</dbReference>
<sequence length="516" mass="57252">MRTRYKPTASASRVPRNRRELTEEEKQELVLSLADNVQRLQALYSNCSDVIVRRFAIGGVTDAALVYIDGLIDTDKADRYIVTPLMDADGPKELNLIRLAEQRISVSDMKAVATIGDCISAISNGQPVLLRDQEASGLAFGLPSWEKRAIEEPEAESTIRGPREGFTETLRVNTSMLRRIIKSPLMKLEKIVIGEYTQTNVVLVYIEGLADTALLQEARTRLEGIRIDGILESGYIEEMIEDNPRSPFPQLLNTERPDVVCAALLEGRIAILTEGTPHALIAPISLFSLLQSPEDYYQRFWPSTLIRWLRYIFAFISLVLPSFYVAVTSYHQEMVPGALLSSMATSREPVPFPALFEALLMEVTFEALREAGVRLPKQVGAAVSIVGALVVGQAAVQAGLVSAPMVIVVAITGIASFMLPRYIAGIAIRMLRFPLIFLGGTLGLLGIMMGIILIVLHLCRLQSFGMPYLQSITTMQRSDIKDIVMRAPWWALDIRPQLNSKPQTKREAPNQMPDNQ</sequence>
<accession>A0ABR8MWY7</accession>
<organism evidence="5 6">
    <name type="scientific">Paenibacillus terricola</name>
    <dbReference type="NCBI Taxonomy" id="2763503"/>
    <lineage>
        <taxon>Bacteria</taxon>
        <taxon>Bacillati</taxon>
        <taxon>Bacillota</taxon>
        <taxon>Bacilli</taxon>
        <taxon>Bacillales</taxon>
        <taxon>Paenibacillaceae</taxon>
        <taxon>Paenibacillus</taxon>
    </lineage>
</organism>